<feature type="region of interest" description="Disordered" evidence="1">
    <location>
        <begin position="60"/>
        <end position="83"/>
    </location>
</feature>
<organism evidence="2 3">
    <name type="scientific">Halteria grandinella</name>
    <dbReference type="NCBI Taxonomy" id="5974"/>
    <lineage>
        <taxon>Eukaryota</taxon>
        <taxon>Sar</taxon>
        <taxon>Alveolata</taxon>
        <taxon>Ciliophora</taxon>
        <taxon>Intramacronucleata</taxon>
        <taxon>Spirotrichea</taxon>
        <taxon>Stichotrichia</taxon>
        <taxon>Sporadotrichida</taxon>
        <taxon>Halteriidae</taxon>
        <taxon>Halteria</taxon>
    </lineage>
</organism>
<comment type="caution">
    <text evidence="2">The sequence shown here is derived from an EMBL/GenBank/DDBJ whole genome shotgun (WGS) entry which is preliminary data.</text>
</comment>
<sequence>MMDVESKQTVSEEQKLSRSHQVSHDEAQIQISSNGIRIDGRCKENFKETTLTMDSYCSSNQKEIRQSRSKQQNAESEPAQGQILDNPFPLERVRDCEKTDLVNTKSSQLLPKQGDENPQTFVRIKLKAKEDYQHMARFNQVRSSDECPNFSGILGIQSISKVCPVIQSAHLKQLNTFSPQFNNGINVVSNLMAGIPSYNQSKQMSSNVSWVANATNSTKCKNISGEYFGTSINLVSANEDNHDDTKNNDSKQRMASQLTFNCQQVNPTQMILLKSQDSLFDNKLNGIAQSNQVNAGKSNYDTLMSEKSSQKVTNYLTLSMPKLDSVQMTTFAHFNTSGPSEQLNNNNCIHHNQLGVQNQVNEGGDQIQQESRIRHQAGYAFSQRGTFQNQFLPIGQHGLPASFNLQQLEGKYYSAAVGDMPQHLKKQQSHRVEVQLLHNFEHLKACGGDQSGSKDSQQIRTGSDLYNLQAANAASKRALFQEPVLDMQSNCWREFQVGSSRIIEQQILGKNQAQSTFPNQTSVVQFLPQRSSNLYLEQTAIGLRDQAAIGSLKPNKFQGNSHVPNYTNLSASQVQMVDDQNIMTRFVRVDGAQTVRSTNLIVQSQFQLKDQKNFNLQDNHVTLTNIKEDHLKQLNGTLAGIPTNEMNKIQMDQYNILPRNAFIYQNEKDRNDARKMHQQSLMTQVDRPILGTTHNDDKQFIQIEYSAITTPQGLVHGAPNTPNSQSQDNLQRQLPIQSIQHSELTNDGNSLINLRIGLIKGTEGQDEKIGVLGQNVLNKYNQAPQKQQVVESQQINQYIPPFIGKQQQQDKLFKQNGPQIRKNFSFESEQLKNLIFSRLVDKCDKEALSPVLKDQESQPRLKLDPSLADQGPCQIGIMNCASEQL</sequence>
<protein>
    <submittedName>
        <fullName evidence="2">Uncharacterized protein</fullName>
    </submittedName>
</protein>
<evidence type="ECO:0000313" key="3">
    <source>
        <dbReference type="Proteomes" id="UP000785679"/>
    </source>
</evidence>
<accession>A0A8J8T9I6</accession>
<dbReference type="AlphaFoldDB" id="A0A8J8T9I6"/>
<proteinExistence type="predicted"/>
<dbReference type="Proteomes" id="UP000785679">
    <property type="component" value="Unassembled WGS sequence"/>
</dbReference>
<gene>
    <name evidence="2" type="ORF">FGO68_gene5893</name>
</gene>
<reference evidence="2" key="1">
    <citation type="submission" date="2019-06" db="EMBL/GenBank/DDBJ databases">
        <authorList>
            <person name="Zheng W."/>
        </authorList>
    </citation>
    <scope>NUCLEOTIDE SEQUENCE</scope>
    <source>
        <strain evidence="2">QDHG01</strain>
    </source>
</reference>
<name>A0A8J8T9I6_HALGN</name>
<feature type="region of interest" description="Disordered" evidence="1">
    <location>
        <begin position="712"/>
        <end position="731"/>
    </location>
</feature>
<keyword evidence="3" id="KW-1185">Reference proteome</keyword>
<feature type="compositionally biased region" description="Polar residues" evidence="1">
    <location>
        <begin position="720"/>
        <end position="731"/>
    </location>
</feature>
<feature type="compositionally biased region" description="Basic and acidic residues" evidence="1">
    <location>
        <begin position="1"/>
        <end position="27"/>
    </location>
</feature>
<dbReference type="EMBL" id="RRYP01001197">
    <property type="protein sequence ID" value="TNV86268.1"/>
    <property type="molecule type" value="Genomic_DNA"/>
</dbReference>
<evidence type="ECO:0000313" key="2">
    <source>
        <dbReference type="EMBL" id="TNV86268.1"/>
    </source>
</evidence>
<evidence type="ECO:0000256" key="1">
    <source>
        <dbReference type="SAM" id="MobiDB-lite"/>
    </source>
</evidence>
<feature type="region of interest" description="Disordered" evidence="1">
    <location>
        <begin position="1"/>
        <end position="31"/>
    </location>
</feature>